<keyword evidence="3" id="KW-0547">Nucleotide-binding</keyword>
<dbReference type="Proteomes" id="UP000728106">
    <property type="component" value="Unassembled WGS sequence"/>
</dbReference>
<protein>
    <submittedName>
        <fullName evidence="9">ABC transporter ATP-binding protein</fullName>
    </submittedName>
</protein>
<dbReference type="GO" id="GO:0015833">
    <property type="term" value="P:peptide transport"/>
    <property type="evidence" value="ECO:0007669"/>
    <property type="project" value="UniProtKB-KW"/>
</dbReference>
<evidence type="ECO:0000256" key="3">
    <source>
        <dbReference type="ARBA" id="ARBA00022741"/>
    </source>
</evidence>
<keyword evidence="2" id="KW-0813">Transport</keyword>
<evidence type="ECO:0000313" key="10">
    <source>
        <dbReference type="Proteomes" id="UP000728106"/>
    </source>
</evidence>
<dbReference type="GO" id="GO:0005524">
    <property type="term" value="F:ATP binding"/>
    <property type="evidence" value="ECO:0007669"/>
    <property type="project" value="UniProtKB-KW"/>
</dbReference>
<evidence type="ECO:0000256" key="4">
    <source>
        <dbReference type="ARBA" id="ARBA00022840"/>
    </source>
</evidence>
<evidence type="ECO:0000256" key="1">
    <source>
        <dbReference type="ARBA" id="ARBA00005417"/>
    </source>
</evidence>
<dbReference type="SMART" id="SM00382">
    <property type="entry name" value="AAA"/>
    <property type="match status" value="1"/>
</dbReference>
<dbReference type="Proteomes" id="UP000808038">
    <property type="component" value="Unassembled WGS sequence"/>
</dbReference>
<dbReference type="InterPro" id="IPR013563">
    <property type="entry name" value="Oligopep_ABC_C"/>
</dbReference>
<dbReference type="RefSeq" id="WP_135391049.1">
    <property type="nucleotide sequence ID" value="NZ_JAAOCJ010000008.1"/>
</dbReference>
<dbReference type="GO" id="GO:0016887">
    <property type="term" value="F:ATP hydrolysis activity"/>
    <property type="evidence" value="ECO:0007669"/>
    <property type="project" value="InterPro"/>
</dbReference>
<dbReference type="EMBL" id="JAAOCP010000005">
    <property type="protein sequence ID" value="MBJ7638706.1"/>
    <property type="molecule type" value="Genomic_DNA"/>
</dbReference>
<comment type="similarity">
    <text evidence="1">Belongs to the ABC transporter superfamily.</text>
</comment>
<keyword evidence="5" id="KW-0571">Peptide transport</keyword>
<dbReference type="PROSITE" id="PS00211">
    <property type="entry name" value="ABC_TRANSPORTER_1"/>
    <property type="match status" value="1"/>
</dbReference>
<reference evidence="9" key="1">
    <citation type="submission" date="2020-02" db="EMBL/GenBank/DDBJ databases">
        <authorList>
            <person name="Fontana A."/>
            <person name="Patrone V."/>
            <person name="Morelli L."/>
        </authorList>
    </citation>
    <scope>NUCLEOTIDE SEQUENCE</scope>
    <source>
        <strain evidence="8">CCUG 30943</strain>
        <strain evidence="9">CCUG 43002</strain>
    </source>
</reference>
<dbReference type="InterPro" id="IPR017871">
    <property type="entry name" value="ABC_transporter-like_CS"/>
</dbReference>
<keyword evidence="10" id="KW-1185">Reference proteome</keyword>
<dbReference type="GO" id="GO:0055085">
    <property type="term" value="P:transmembrane transport"/>
    <property type="evidence" value="ECO:0007669"/>
    <property type="project" value="UniProtKB-ARBA"/>
</dbReference>
<dbReference type="InterPro" id="IPR003439">
    <property type="entry name" value="ABC_transporter-like_ATP-bd"/>
</dbReference>
<sequence length="280" mass="30901">MSDLLKLNNVTVRYPGKHGQSDLVALDEVSLAIRAGETLGLVGESGSGKTTLSQVALQLLQPTSGTVTFENELVTSENRRRVMSNMQVIFQDPYESLNPKQTALQSVREPLQLHYDKQTATQLALAALASVGLDENDAQRYPATFSGGQRQRIGIARAVAVHPKFIVADEPISALDVSIQAQVLKLMAELQASYNLTYLFISHDLSKVRQIADRIAVLYFGHLVELGPVEEIFQNPMHAYTRELLAAIPEIGKSIISFERKPIVIGNEWVQVTPGHYVLR</sequence>
<reference evidence="9 10" key="2">
    <citation type="journal article" date="2021" name="Int. J. Food Microbiol.">
        <title>Safety demonstration of a microbial species for use in the food chain: Weissella confusa.</title>
        <authorList>
            <person name="Bourdichon F."/>
            <person name="Patrone V."/>
            <person name="Fontana A."/>
            <person name="Milani G."/>
            <person name="Morelli L."/>
        </authorList>
    </citation>
    <scope>NUCLEOTIDE SEQUENCE [LARGE SCALE GENOMIC DNA]</scope>
    <source>
        <strain evidence="8">CCUG 30943</strain>
        <strain evidence="9 10">CCUG 43002</strain>
    </source>
</reference>
<accession>A0A4Z0RL46</accession>
<organism evidence="9 10">
    <name type="scientific">Weissella confusa</name>
    <name type="common">Lactobacillus confusus</name>
    <dbReference type="NCBI Taxonomy" id="1583"/>
    <lineage>
        <taxon>Bacteria</taxon>
        <taxon>Bacillati</taxon>
        <taxon>Bacillota</taxon>
        <taxon>Bacilli</taxon>
        <taxon>Lactobacillales</taxon>
        <taxon>Lactobacillaceae</taxon>
        <taxon>Weissella</taxon>
    </lineage>
</organism>
<evidence type="ECO:0000313" key="9">
    <source>
        <dbReference type="EMBL" id="MBJ7638706.1"/>
    </source>
</evidence>
<dbReference type="PROSITE" id="PS50893">
    <property type="entry name" value="ABC_TRANSPORTER_2"/>
    <property type="match status" value="1"/>
</dbReference>
<keyword evidence="4 9" id="KW-0067">ATP-binding</keyword>
<evidence type="ECO:0000256" key="5">
    <source>
        <dbReference type="ARBA" id="ARBA00022856"/>
    </source>
</evidence>
<dbReference type="InterPro" id="IPR050319">
    <property type="entry name" value="ABC_transp_ATP-bind"/>
</dbReference>
<dbReference type="GO" id="GO:0015031">
    <property type="term" value="P:protein transport"/>
    <property type="evidence" value="ECO:0007669"/>
    <property type="project" value="UniProtKB-KW"/>
</dbReference>
<gene>
    <name evidence="9" type="ORF">HAU20_04800</name>
    <name evidence="8" type="ORF">HAU43_07410</name>
</gene>
<evidence type="ECO:0000256" key="6">
    <source>
        <dbReference type="ARBA" id="ARBA00022927"/>
    </source>
</evidence>
<dbReference type="Pfam" id="PF00005">
    <property type="entry name" value="ABC_tran"/>
    <property type="match status" value="1"/>
</dbReference>
<dbReference type="EMBL" id="JAAOCX010000008">
    <property type="protein sequence ID" value="MBJ7632911.1"/>
    <property type="molecule type" value="Genomic_DNA"/>
</dbReference>
<dbReference type="Gene3D" id="3.40.50.300">
    <property type="entry name" value="P-loop containing nucleotide triphosphate hydrolases"/>
    <property type="match status" value="1"/>
</dbReference>
<dbReference type="CDD" id="cd03257">
    <property type="entry name" value="ABC_NikE_OppD_transporters"/>
    <property type="match status" value="1"/>
</dbReference>
<name>A0A4Z0RL46_WEICO</name>
<dbReference type="SUPFAM" id="SSF52540">
    <property type="entry name" value="P-loop containing nucleoside triphosphate hydrolases"/>
    <property type="match status" value="1"/>
</dbReference>
<feature type="domain" description="ABC transporter" evidence="7">
    <location>
        <begin position="5"/>
        <end position="245"/>
    </location>
</feature>
<comment type="caution">
    <text evidence="9">The sequence shown here is derived from an EMBL/GenBank/DDBJ whole genome shotgun (WGS) entry which is preliminary data.</text>
</comment>
<dbReference type="AlphaFoldDB" id="A0A4Z0RL46"/>
<evidence type="ECO:0000259" key="7">
    <source>
        <dbReference type="PROSITE" id="PS50893"/>
    </source>
</evidence>
<evidence type="ECO:0000313" key="8">
    <source>
        <dbReference type="EMBL" id="MBJ7632911.1"/>
    </source>
</evidence>
<dbReference type="InterPro" id="IPR003593">
    <property type="entry name" value="AAA+_ATPase"/>
</dbReference>
<proteinExistence type="inferred from homology"/>
<dbReference type="PANTHER" id="PTHR43776">
    <property type="entry name" value="TRANSPORT ATP-BINDING PROTEIN"/>
    <property type="match status" value="1"/>
</dbReference>
<dbReference type="InterPro" id="IPR027417">
    <property type="entry name" value="P-loop_NTPase"/>
</dbReference>
<evidence type="ECO:0000256" key="2">
    <source>
        <dbReference type="ARBA" id="ARBA00022448"/>
    </source>
</evidence>
<dbReference type="Pfam" id="PF08352">
    <property type="entry name" value="oligo_HPY"/>
    <property type="match status" value="1"/>
</dbReference>
<keyword evidence="6" id="KW-0653">Protein transport</keyword>